<reference evidence="2 4" key="1">
    <citation type="submission" date="2015-07" db="EMBL/GenBank/DDBJ databases">
        <title>Genome of Polaribacter dokdonenesis DSW-5, isolated from seawater off Dokdo in Korea.</title>
        <authorList>
            <person name="Yoon K."/>
            <person name="Song J.Y."/>
            <person name="Kim J.F."/>
        </authorList>
    </citation>
    <scope>NUCLEOTIDE SEQUENCE [LARGE SCALE GENOMIC DNA]</scope>
    <source>
        <strain evidence="2 4">DSW-5</strain>
    </source>
</reference>
<organism evidence="2 4">
    <name type="scientific">Polaribacter dokdonensis DSW-5</name>
    <dbReference type="NCBI Taxonomy" id="1300348"/>
    <lineage>
        <taxon>Bacteria</taxon>
        <taxon>Pseudomonadati</taxon>
        <taxon>Bacteroidota</taxon>
        <taxon>Flavobacteriia</taxon>
        <taxon>Flavobacteriales</taxon>
        <taxon>Flavobacteriaceae</taxon>
    </lineage>
</organism>
<keyword evidence="5" id="KW-1185">Reference proteome</keyword>
<proteinExistence type="predicted"/>
<reference evidence="3 5" key="2">
    <citation type="submission" date="2016-10" db="EMBL/GenBank/DDBJ databases">
        <authorList>
            <person name="Varghese N."/>
            <person name="Submissions S."/>
        </authorList>
    </citation>
    <scope>NUCLEOTIDE SEQUENCE [LARGE SCALE GENOMIC DNA]</scope>
    <source>
        <strain evidence="3 5">DSW-5</strain>
    </source>
</reference>
<feature type="domain" description="DinB-like" evidence="1">
    <location>
        <begin position="57"/>
        <end position="175"/>
    </location>
</feature>
<dbReference type="PATRIC" id="fig|1300348.6.peg.1556"/>
<dbReference type="EMBL" id="LGBR01000001">
    <property type="protein sequence ID" value="KOY51997.1"/>
    <property type="molecule type" value="Genomic_DNA"/>
</dbReference>
<dbReference type="EMBL" id="FNUE01000001">
    <property type="protein sequence ID" value="SED98097.1"/>
    <property type="molecule type" value="Genomic_DNA"/>
</dbReference>
<dbReference type="Proteomes" id="UP000183071">
    <property type="component" value="Unassembled WGS sequence"/>
</dbReference>
<evidence type="ECO:0000313" key="5">
    <source>
        <dbReference type="Proteomes" id="UP000183071"/>
    </source>
</evidence>
<evidence type="ECO:0000313" key="4">
    <source>
        <dbReference type="Proteomes" id="UP000037716"/>
    </source>
</evidence>
<dbReference type="Gene3D" id="1.20.120.450">
    <property type="entry name" value="dinb family like domain"/>
    <property type="match status" value="1"/>
</dbReference>
<gene>
    <name evidence="2" type="ORF">I602_1557</name>
    <name evidence="3" type="ORF">SAMN05444353_0210</name>
</gene>
<sequence length="182" mass="20852">MKNRIHIILILILGILLLSSATSMKSDKGNSTLKLKLNEVASYIDVRDTINLKVSEASVAWHMDHIYLMVNQLHKALKYSDESNYIAESNTTRDYVFNSNTLPRGRVTAPEIVRPAENVTINTLQMHYDEALATAEKLPLLAEKKHFKHPILGTMNRDETIKFLNIHTEHHLKIIREILNNE</sequence>
<dbReference type="Proteomes" id="UP000037716">
    <property type="component" value="Unassembled WGS sequence"/>
</dbReference>
<evidence type="ECO:0000259" key="1">
    <source>
        <dbReference type="Pfam" id="PF12867"/>
    </source>
</evidence>
<comment type="caution">
    <text evidence="2">The sequence shown here is derived from an EMBL/GenBank/DDBJ whole genome shotgun (WGS) entry which is preliminary data.</text>
</comment>
<dbReference type="STRING" id="1300348.I602_1557"/>
<accession>A0A0N0CFK9</accession>
<dbReference type="OrthoDB" id="981199at2"/>
<evidence type="ECO:0000313" key="3">
    <source>
        <dbReference type="EMBL" id="SED98097.1"/>
    </source>
</evidence>
<dbReference type="InterPro" id="IPR034660">
    <property type="entry name" value="DinB/YfiT-like"/>
</dbReference>
<dbReference type="AlphaFoldDB" id="A0A0N0CFK9"/>
<evidence type="ECO:0000313" key="2">
    <source>
        <dbReference type="EMBL" id="KOY51997.1"/>
    </source>
</evidence>
<dbReference type="RefSeq" id="WP_053974137.1">
    <property type="nucleotide sequence ID" value="NZ_FNUE01000001.1"/>
</dbReference>
<dbReference type="InterPro" id="IPR024775">
    <property type="entry name" value="DinB-like"/>
</dbReference>
<protein>
    <submittedName>
        <fullName evidence="3">DinB superfamily protein</fullName>
    </submittedName>
</protein>
<name>A0A0N0CFK9_9FLAO</name>
<dbReference type="Pfam" id="PF12867">
    <property type="entry name" value="DinB_2"/>
    <property type="match status" value="1"/>
</dbReference>